<dbReference type="RefSeq" id="WP_143027381.1">
    <property type="nucleotide sequence ID" value="NZ_FNQV01000010.1"/>
</dbReference>
<evidence type="ECO:0000313" key="2">
    <source>
        <dbReference type="EMBL" id="SEA48378.1"/>
    </source>
</evidence>
<feature type="signal peptide" evidence="1">
    <location>
        <begin position="1"/>
        <end position="36"/>
    </location>
</feature>
<feature type="chain" id="PRO_5011673761" evidence="1">
    <location>
        <begin position="37"/>
        <end position="179"/>
    </location>
</feature>
<dbReference type="PROSITE" id="PS51318">
    <property type="entry name" value="TAT"/>
    <property type="match status" value="1"/>
</dbReference>
<dbReference type="EMBL" id="FNQV01000010">
    <property type="protein sequence ID" value="SEA48378.1"/>
    <property type="molecule type" value="Genomic_DNA"/>
</dbReference>
<proteinExistence type="predicted"/>
<dbReference type="AlphaFoldDB" id="A0A1H4BK28"/>
<keyword evidence="1" id="KW-0732">Signal</keyword>
<evidence type="ECO:0000256" key="1">
    <source>
        <dbReference type="SAM" id="SignalP"/>
    </source>
</evidence>
<reference evidence="3" key="1">
    <citation type="submission" date="2016-10" db="EMBL/GenBank/DDBJ databases">
        <authorList>
            <person name="Varghese N."/>
            <person name="Submissions S."/>
        </authorList>
    </citation>
    <scope>NUCLEOTIDE SEQUENCE [LARGE SCALE GENOMIC DNA]</scope>
    <source>
        <strain evidence="3">KPR-1</strain>
    </source>
</reference>
<gene>
    <name evidence="2" type="ORF">SAMN02910418_01685</name>
</gene>
<organism evidence="2 3">
    <name type="scientific">Bowdeniella nasicola</name>
    <dbReference type="NCBI Taxonomy" id="208480"/>
    <lineage>
        <taxon>Bacteria</taxon>
        <taxon>Bacillati</taxon>
        <taxon>Actinomycetota</taxon>
        <taxon>Actinomycetes</taxon>
        <taxon>Actinomycetales</taxon>
        <taxon>Actinomycetaceae</taxon>
        <taxon>Bowdeniella</taxon>
    </lineage>
</organism>
<keyword evidence="3" id="KW-1185">Reference proteome</keyword>
<dbReference type="InterPro" id="IPR006311">
    <property type="entry name" value="TAT_signal"/>
</dbReference>
<dbReference type="Proteomes" id="UP000199288">
    <property type="component" value="Unassembled WGS sequence"/>
</dbReference>
<sequence length="179" mass="18875">MSVQRSQAGVSRRTVIAGAAWAVPAIAVVSNAPAFAASPIVEPELIPGTLCKYPGGSAGNDLKHAYRFRANFTNKSTHTVNVEPLPGASSITFDGDAGRVGRLRFFESDPLTGGELGSFTLEGGETKPFYLVLDNYGNSQDASGTITIAFKVTDNVTGESMTQVFTVRFPKGIIGCDKL</sequence>
<evidence type="ECO:0000313" key="3">
    <source>
        <dbReference type="Proteomes" id="UP000199288"/>
    </source>
</evidence>
<protein>
    <submittedName>
        <fullName evidence="2">Uncharacterized protein</fullName>
    </submittedName>
</protein>
<accession>A0A1H4BK28</accession>
<name>A0A1H4BK28_9ACTO</name>